<dbReference type="Gene3D" id="3.90.730.10">
    <property type="entry name" value="Ribonuclease T2-like"/>
    <property type="match status" value="1"/>
</dbReference>
<evidence type="ECO:0000256" key="4">
    <source>
        <dbReference type="SAM" id="Phobius"/>
    </source>
</evidence>
<accession>D2VCV2</accession>
<dbReference type="InterPro" id="IPR001568">
    <property type="entry name" value="RNase_T2-like"/>
</dbReference>
<keyword evidence="4" id="KW-0812">Transmembrane</keyword>
<dbReference type="EMBL" id="GG738863">
    <property type="protein sequence ID" value="EFC45370.1"/>
    <property type="molecule type" value="Genomic_DNA"/>
</dbReference>
<evidence type="ECO:0000313" key="6">
    <source>
        <dbReference type="Proteomes" id="UP000006671"/>
    </source>
</evidence>
<dbReference type="OMA" id="TESTFCE"/>
<dbReference type="AlphaFoldDB" id="D2VCV2"/>
<organism evidence="6">
    <name type="scientific">Naegleria gruberi</name>
    <name type="common">Amoeba</name>
    <dbReference type="NCBI Taxonomy" id="5762"/>
    <lineage>
        <taxon>Eukaryota</taxon>
        <taxon>Discoba</taxon>
        <taxon>Heterolobosea</taxon>
        <taxon>Tetramitia</taxon>
        <taxon>Eutetramitia</taxon>
        <taxon>Vahlkampfiidae</taxon>
        <taxon>Naegleria</taxon>
    </lineage>
</organism>
<gene>
    <name evidence="5" type="ORF">NAEGRDRAFT_66702</name>
</gene>
<evidence type="ECO:0000256" key="2">
    <source>
        <dbReference type="RuleBase" id="RU004328"/>
    </source>
</evidence>
<feature type="compositionally biased region" description="Acidic residues" evidence="3">
    <location>
        <begin position="1"/>
        <end position="11"/>
    </location>
</feature>
<feature type="compositionally biased region" description="Polar residues" evidence="3">
    <location>
        <begin position="15"/>
        <end position="30"/>
    </location>
</feature>
<dbReference type="GO" id="GO:0003723">
    <property type="term" value="F:RNA binding"/>
    <property type="evidence" value="ECO:0007669"/>
    <property type="project" value="InterPro"/>
</dbReference>
<dbReference type="Pfam" id="PF00445">
    <property type="entry name" value="Ribonuclease_T2"/>
    <property type="match status" value="1"/>
</dbReference>
<evidence type="ECO:0000256" key="3">
    <source>
        <dbReference type="SAM" id="MobiDB-lite"/>
    </source>
</evidence>
<feature type="region of interest" description="Disordered" evidence="3">
    <location>
        <begin position="1"/>
        <end position="30"/>
    </location>
</feature>
<dbReference type="InterPro" id="IPR036430">
    <property type="entry name" value="RNase_T2-like_sf"/>
</dbReference>
<sequence>MPLQLSDDDEEPTRLVTSNTEQQRPGASTSVLDNEQELLELGDVYVPVLPTSSSEIDSRNVYLSEKGGLFDSDSDDELDLLSHHHYNNTSNGKNSVFGIENSRITVGIVVLGLIFLIGFSLLLSYRMIEKPIERQSPKYIELSLLWSPTVCKDSKDEICKTISERVKTDKINFIISSFQPTTVASSCEDPNQSSYLGEKLPEANSKEYKKLIEAYAPRWPPSLSTSGWSAYDKYGRCLYVNDIAVETPSEYFDQAIKLWTYWTNTYYVHLANQTEIPYTAVSFNSFAVPKCKSVEDKQYLLGMDFCILGDNLQPATESTFCEFKTNCDTKKNLLIA</sequence>
<dbReference type="OrthoDB" id="10266212at2759"/>
<evidence type="ECO:0000256" key="1">
    <source>
        <dbReference type="ARBA" id="ARBA00007469"/>
    </source>
</evidence>
<dbReference type="KEGG" id="ngr:NAEGRDRAFT_66702"/>
<proteinExistence type="inferred from homology"/>
<dbReference type="Proteomes" id="UP000006671">
    <property type="component" value="Unassembled WGS sequence"/>
</dbReference>
<comment type="similarity">
    <text evidence="1 2">Belongs to the RNase T2 family.</text>
</comment>
<dbReference type="GeneID" id="8852955"/>
<name>D2VCV2_NAEGR</name>
<reference evidence="5 6" key="1">
    <citation type="journal article" date="2010" name="Cell">
        <title>The genome of Naegleria gruberi illuminates early eukaryotic versatility.</title>
        <authorList>
            <person name="Fritz-Laylin L.K."/>
            <person name="Prochnik S.E."/>
            <person name="Ginger M.L."/>
            <person name="Dacks J.B."/>
            <person name="Carpenter M.L."/>
            <person name="Field M.C."/>
            <person name="Kuo A."/>
            <person name="Paredez A."/>
            <person name="Chapman J."/>
            <person name="Pham J."/>
            <person name="Shu S."/>
            <person name="Neupane R."/>
            <person name="Cipriano M."/>
            <person name="Mancuso J."/>
            <person name="Tu H."/>
            <person name="Salamov A."/>
            <person name="Lindquist E."/>
            <person name="Shapiro H."/>
            <person name="Lucas S."/>
            <person name="Grigoriev I.V."/>
            <person name="Cande W.Z."/>
            <person name="Fulton C."/>
            <person name="Rokhsar D.S."/>
            <person name="Dawson S.C."/>
        </authorList>
    </citation>
    <scope>NUCLEOTIDE SEQUENCE [LARGE SCALE GENOMIC DNA]</scope>
    <source>
        <strain evidence="5 6">NEG-M</strain>
    </source>
</reference>
<protein>
    <submittedName>
        <fullName evidence="5">Predicted protein</fullName>
    </submittedName>
</protein>
<keyword evidence="6" id="KW-1185">Reference proteome</keyword>
<keyword evidence="4" id="KW-0472">Membrane</keyword>
<feature type="transmembrane region" description="Helical" evidence="4">
    <location>
        <begin position="104"/>
        <end position="125"/>
    </location>
</feature>
<evidence type="ECO:0000313" key="5">
    <source>
        <dbReference type="EMBL" id="EFC45370.1"/>
    </source>
</evidence>
<dbReference type="SUPFAM" id="SSF55895">
    <property type="entry name" value="Ribonuclease Rh-like"/>
    <property type="match status" value="1"/>
</dbReference>
<dbReference type="InParanoid" id="D2VCV2"/>
<dbReference type="RefSeq" id="XP_002678114.1">
    <property type="nucleotide sequence ID" value="XM_002678068.1"/>
</dbReference>
<keyword evidence="4" id="KW-1133">Transmembrane helix</keyword>
<dbReference type="GO" id="GO:0033897">
    <property type="term" value="F:ribonuclease T2 activity"/>
    <property type="evidence" value="ECO:0007669"/>
    <property type="project" value="InterPro"/>
</dbReference>
<dbReference type="VEuPathDB" id="AmoebaDB:NAEGRDRAFT_66702"/>